<organism evidence="1">
    <name type="scientific">marine sediment metagenome</name>
    <dbReference type="NCBI Taxonomy" id="412755"/>
    <lineage>
        <taxon>unclassified sequences</taxon>
        <taxon>metagenomes</taxon>
        <taxon>ecological metagenomes</taxon>
    </lineage>
</organism>
<gene>
    <name evidence="1" type="ORF">S01H4_50264</name>
</gene>
<dbReference type="InterPro" id="IPR029063">
    <property type="entry name" value="SAM-dependent_MTases_sf"/>
</dbReference>
<evidence type="ECO:0008006" key="2">
    <source>
        <dbReference type="Google" id="ProtNLM"/>
    </source>
</evidence>
<accession>X1B583</accession>
<protein>
    <recommendedName>
        <fullName evidence="2">O-methyltransferase domain-containing protein</fullName>
    </recommendedName>
</protein>
<reference evidence="1" key="1">
    <citation type="journal article" date="2014" name="Front. Microbiol.">
        <title>High frequency of phylogenetically diverse reductive dehalogenase-homologous genes in deep subseafloor sedimentary metagenomes.</title>
        <authorList>
            <person name="Kawai M."/>
            <person name="Futagami T."/>
            <person name="Toyoda A."/>
            <person name="Takaki Y."/>
            <person name="Nishi S."/>
            <person name="Hori S."/>
            <person name="Arai W."/>
            <person name="Tsubouchi T."/>
            <person name="Morono Y."/>
            <person name="Uchiyama I."/>
            <person name="Ito T."/>
            <person name="Fujiyama A."/>
            <person name="Inagaki F."/>
            <person name="Takami H."/>
        </authorList>
    </citation>
    <scope>NUCLEOTIDE SEQUENCE</scope>
    <source>
        <strain evidence="1">Expedition CK06-06</strain>
    </source>
</reference>
<comment type="caution">
    <text evidence="1">The sequence shown here is derived from an EMBL/GenBank/DDBJ whole genome shotgun (WGS) entry which is preliminary data.</text>
</comment>
<dbReference type="SUPFAM" id="SSF53335">
    <property type="entry name" value="S-adenosyl-L-methionine-dependent methyltransferases"/>
    <property type="match status" value="1"/>
</dbReference>
<name>X1B583_9ZZZZ</name>
<proteinExistence type="predicted"/>
<sequence length="194" mass="22748">MKIREWYHSRYVDDLRVMMMHEAGAIPYLQKAIEDQNPDIIIELGTANAGLTLALHECKRQALLFSFDLMSAFVNPKCLEDMTEQQIDYFLRNGFNGNVNFIIGDILSIPFKPLIKILKRDKRKFLYCDNGGKGKEITMYSQYLRPGDMLGVHDWGVEVNIKTDGVEKALENFERHYLNELFKHHNFRTRLFLR</sequence>
<evidence type="ECO:0000313" key="1">
    <source>
        <dbReference type="EMBL" id="GAG90884.1"/>
    </source>
</evidence>
<dbReference type="EMBL" id="BART01028524">
    <property type="protein sequence ID" value="GAG90884.1"/>
    <property type="molecule type" value="Genomic_DNA"/>
</dbReference>
<dbReference type="Gene3D" id="3.40.50.150">
    <property type="entry name" value="Vaccinia Virus protein VP39"/>
    <property type="match status" value="1"/>
</dbReference>
<dbReference type="AlphaFoldDB" id="X1B583"/>